<dbReference type="PRINTS" id="PR00987">
    <property type="entry name" value="TRNASYNTHGLU"/>
</dbReference>
<organism evidence="7 8">
    <name type="scientific">Castanea mollissima</name>
    <name type="common">Chinese chestnut</name>
    <dbReference type="NCBI Taxonomy" id="60419"/>
    <lineage>
        <taxon>Eukaryota</taxon>
        <taxon>Viridiplantae</taxon>
        <taxon>Streptophyta</taxon>
        <taxon>Embryophyta</taxon>
        <taxon>Tracheophyta</taxon>
        <taxon>Spermatophyta</taxon>
        <taxon>Magnoliopsida</taxon>
        <taxon>eudicotyledons</taxon>
        <taxon>Gunneridae</taxon>
        <taxon>Pentapetalae</taxon>
        <taxon>rosids</taxon>
        <taxon>fabids</taxon>
        <taxon>Fagales</taxon>
        <taxon>Fagaceae</taxon>
        <taxon>Castanea</taxon>
    </lineage>
</organism>
<sequence length="106" mass="11905">MATTFIGTTPSSWMRISMNPEVASPSIFRQSCLSFHKRFRRRSFSISAATPTAEEDKEQVVVRVRFAPSPTGNFHVGGARTALFNYLFARSKGGKFVLRIEDTDLE</sequence>
<protein>
    <recommendedName>
        <fullName evidence="6">Glutamyl/glutaminyl-tRNA synthetase class Ib catalytic domain-containing protein</fullName>
    </recommendedName>
</protein>
<dbReference type="GO" id="GO:0048608">
    <property type="term" value="P:reproductive structure development"/>
    <property type="evidence" value="ECO:0007669"/>
    <property type="project" value="UniProtKB-ARBA"/>
</dbReference>
<dbReference type="GO" id="GO:0004818">
    <property type="term" value="F:glutamate-tRNA ligase activity"/>
    <property type="evidence" value="ECO:0007669"/>
    <property type="project" value="TreeGrafter"/>
</dbReference>
<evidence type="ECO:0000313" key="7">
    <source>
        <dbReference type="EMBL" id="KAF3968299.1"/>
    </source>
</evidence>
<gene>
    <name evidence="7" type="ORF">CMV_007794</name>
</gene>
<keyword evidence="8" id="KW-1185">Reference proteome</keyword>
<dbReference type="Gene3D" id="3.40.50.620">
    <property type="entry name" value="HUPs"/>
    <property type="match status" value="1"/>
</dbReference>
<dbReference type="AlphaFoldDB" id="A0A8J4RMN3"/>
<evidence type="ECO:0000256" key="3">
    <source>
        <dbReference type="ARBA" id="ARBA00022840"/>
    </source>
</evidence>
<accession>A0A8J4RMN3</accession>
<dbReference type="GO" id="GO:0006424">
    <property type="term" value="P:glutamyl-tRNA aminoacylation"/>
    <property type="evidence" value="ECO:0007669"/>
    <property type="project" value="TreeGrafter"/>
</dbReference>
<dbReference type="SUPFAM" id="SSF52374">
    <property type="entry name" value="Nucleotidylyl transferase"/>
    <property type="match status" value="1"/>
</dbReference>
<name>A0A8J4RMN3_9ROSI</name>
<evidence type="ECO:0000256" key="2">
    <source>
        <dbReference type="ARBA" id="ARBA00022741"/>
    </source>
</evidence>
<evidence type="ECO:0000256" key="5">
    <source>
        <dbReference type="RuleBase" id="RU363037"/>
    </source>
</evidence>
<keyword evidence="5" id="KW-0648">Protein biosynthesis</keyword>
<dbReference type="PANTHER" id="PTHR43311:SF2">
    <property type="entry name" value="GLUTAMATE--TRNA LIGASE, MITOCHONDRIAL-RELATED"/>
    <property type="match status" value="1"/>
</dbReference>
<reference evidence="7" key="1">
    <citation type="submission" date="2020-03" db="EMBL/GenBank/DDBJ databases">
        <title>Castanea mollissima Vanexum genome sequencing.</title>
        <authorList>
            <person name="Staton M."/>
        </authorList>
    </citation>
    <scope>NUCLEOTIDE SEQUENCE</scope>
    <source>
        <tissue evidence="7">Leaf</tissue>
    </source>
</reference>
<evidence type="ECO:0000259" key="6">
    <source>
        <dbReference type="Pfam" id="PF00749"/>
    </source>
</evidence>
<dbReference type="GO" id="GO:0009791">
    <property type="term" value="P:post-embryonic development"/>
    <property type="evidence" value="ECO:0007669"/>
    <property type="project" value="UniProtKB-ARBA"/>
</dbReference>
<dbReference type="PANTHER" id="PTHR43311">
    <property type="entry name" value="GLUTAMATE--TRNA LIGASE"/>
    <property type="match status" value="1"/>
</dbReference>
<dbReference type="InterPro" id="IPR014729">
    <property type="entry name" value="Rossmann-like_a/b/a_fold"/>
</dbReference>
<dbReference type="InterPro" id="IPR049940">
    <property type="entry name" value="GluQ/Sye"/>
</dbReference>
<dbReference type="InterPro" id="IPR001412">
    <property type="entry name" value="aa-tRNA-synth_I_CS"/>
</dbReference>
<dbReference type="EMBL" id="JRKL02000788">
    <property type="protein sequence ID" value="KAF3968299.1"/>
    <property type="molecule type" value="Genomic_DNA"/>
</dbReference>
<keyword evidence="4 5" id="KW-0030">Aminoacyl-tRNA synthetase</keyword>
<feature type="domain" description="Glutamyl/glutaminyl-tRNA synthetase class Ib catalytic" evidence="6">
    <location>
        <begin position="62"/>
        <end position="106"/>
    </location>
</feature>
<comment type="similarity">
    <text evidence="5">Belongs to the class-I aminoacyl-tRNA synthetase family.</text>
</comment>
<dbReference type="Proteomes" id="UP000737018">
    <property type="component" value="Unassembled WGS sequence"/>
</dbReference>
<evidence type="ECO:0000313" key="8">
    <source>
        <dbReference type="Proteomes" id="UP000737018"/>
    </source>
</evidence>
<keyword evidence="2 5" id="KW-0547">Nucleotide-binding</keyword>
<keyword evidence="1 5" id="KW-0436">Ligase</keyword>
<comment type="caution">
    <text evidence="7">The sequence shown here is derived from an EMBL/GenBank/DDBJ whole genome shotgun (WGS) entry which is preliminary data.</text>
</comment>
<dbReference type="InterPro" id="IPR000924">
    <property type="entry name" value="Glu/Gln-tRNA-synth"/>
</dbReference>
<dbReference type="OrthoDB" id="1742071at2759"/>
<proteinExistence type="inferred from homology"/>
<dbReference type="Pfam" id="PF00749">
    <property type="entry name" value="tRNA-synt_1c"/>
    <property type="match status" value="1"/>
</dbReference>
<dbReference type="PROSITE" id="PS00178">
    <property type="entry name" value="AA_TRNA_LIGASE_I"/>
    <property type="match status" value="1"/>
</dbReference>
<dbReference type="InterPro" id="IPR020058">
    <property type="entry name" value="Glu/Gln-tRNA-synth_Ib_cat-dom"/>
</dbReference>
<evidence type="ECO:0000256" key="4">
    <source>
        <dbReference type="ARBA" id="ARBA00023146"/>
    </source>
</evidence>
<dbReference type="GO" id="GO:0005739">
    <property type="term" value="C:mitochondrion"/>
    <property type="evidence" value="ECO:0007669"/>
    <property type="project" value="TreeGrafter"/>
</dbReference>
<keyword evidence="3 5" id="KW-0067">ATP-binding</keyword>
<evidence type="ECO:0000256" key="1">
    <source>
        <dbReference type="ARBA" id="ARBA00022598"/>
    </source>
</evidence>
<dbReference type="GO" id="GO:0005524">
    <property type="term" value="F:ATP binding"/>
    <property type="evidence" value="ECO:0007669"/>
    <property type="project" value="UniProtKB-KW"/>
</dbReference>